<feature type="coiled-coil region" evidence="1">
    <location>
        <begin position="126"/>
        <end position="190"/>
    </location>
</feature>
<dbReference type="RefSeq" id="WP_064008296.1">
    <property type="nucleotide sequence ID" value="NZ_LUUG01000063.1"/>
</dbReference>
<evidence type="ECO:0000256" key="1">
    <source>
        <dbReference type="SAM" id="Coils"/>
    </source>
</evidence>
<dbReference type="OrthoDB" id="5572910at2"/>
<keyword evidence="1" id="KW-0175">Coiled coil</keyword>
<keyword evidence="2" id="KW-0732">Signal</keyword>
<accession>A0A177MTD5</accession>
<evidence type="ECO:0000313" key="5">
    <source>
        <dbReference type="Proteomes" id="UP000077763"/>
    </source>
</evidence>
<protein>
    <submittedName>
        <fullName evidence="4">Uncharacterized protein</fullName>
    </submittedName>
</protein>
<sequence>MQSLFMRVLTLIASLLVISGCAEVDSSVREHFPTIHSTPVVHSDIDELLEFGNNLANMTTASRSETCRSLVKRQKDEPEIGVLLHLMVGRLLSDACGDIPKILDEIAGIPPSGLSDERMRHLVAINTEALKRINSASKRLGSLERKQKTVQNVLETKDATGSKKEESRLLREKLEAIRSMEKQLDETSEGK</sequence>
<dbReference type="Proteomes" id="UP000078090">
    <property type="component" value="Unassembled WGS sequence"/>
</dbReference>
<dbReference type="AlphaFoldDB" id="A0A177MTD5"/>
<evidence type="ECO:0000313" key="4">
    <source>
        <dbReference type="EMBL" id="OAI09057.1"/>
    </source>
</evidence>
<evidence type="ECO:0000313" key="3">
    <source>
        <dbReference type="EMBL" id="OAI05573.1"/>
    </source>
</evidence>
<comment type="caution">
    <text evidence="4">The sequence shown here is derived from an EMBL/GenBank/DDBJ whole genome shotgun (WGS) entry which is preliminary data.</text>
</comment>
<feature type="chain" id="PRO_5013479450" evidence="2">
    <location>
        <begin position="23"/>
        <end position="191"/>
    </location>
</feature>
<evidence type="ECO:0000256" key="2">
    <source>
        <dbReference type="SAM" id="SignalP"/>
    </source>
</evidence>
<reference evidence="4 6" key="2">
    <citation type="submission" date="2016-03" db="EMBL/GenBank/DDBJ databases">
        <authorList>
            <person name="Ploux O."/>
        </authorList>
    </citation>
    <scope>NUCLEOTIDE SEQUENCE [LARGE SCALE GENOMIC DNA]</scope>
    <source>
        <strain evidence="3 6">R-45363</strain>
        <strain evidence="4">R-45371</strain>
    </source>
</reference>
<dbReference type="PROSITE" id="PS51257">
    <property type="entry name" value="PROKAR_LIPOPROTEIN"/>
    <property type="match status" value="1"/>
</dbReference>
<organism evidence="4 5">
    <name type="scientific">Methylomonas methanica</name>
    <dbReference type="NCBI Taxonomy" id="421"/>
    <lineage>
        <taxon>Bacteria</taxon>
        <taxon>Pseudomonadati</taxon>
        <taxon>Pseudomonadota</taxon>
        <taxon>Gammaproteobacteria</taxon>
        <taxon>Methylococcales</taxon>
        <taxon>Methylococcaceae</taxon>
        <taxon>Methylomonas</taxon>
    </lineage>
</organism>
<proteinExistence type="predicted"/>
<dbReference type="EMBL" id="LUUG01000063">
    <property type="protein sequence ID" value="OAI05573.1"/>
    <property type="molecule type" value="Genomic_DNA"/>
</dbReference>
<evidence type="ECO:0000313" key="6">
    <source>
        <dbReference type="Proteomes" id="UP000078090"/>
    </source>
</evidence>
<reference evidence="5" key="1">
    <citation type="submission" date="2016-03" db="EMBL/GenBank/DDBJ databases">
        <authorList>
            <person name="Heylen K."/>
            <person name="De Vos P."/>
            <person name="Vekeman B."/>
        </authorList>
    </citation>
    <scope>NUCLEOTIDE SEQUENCE [LARGE SCALE GENOMIC DNA]</scope>
    <source>
        <strain evidence="5">R-45371</strain>
    </source>
</reference>
<dbReference type="Proteomes" id="UP000077763">
    <property type="component" value="Unassembled WGS sequence"/>
</dbReference>
<name>A0A177MTD5_METMH</name>
<dbReference type="EMBL" id="LUUH01000013">
    <property type="protein sequence ID" value="OAI09057.1"/>
    <property type="molecule type" value="Genomic_DNA"/>
</dbReference>
<gene>
    <name evidence="3" type="ORF">A1332_12560</name>
    <name evidence="4" type="ORF">A1353_05690</name>
</gene>
<feature type="signal peptide" evidence="2">
    <location>
        <begin position="1"/>
        <end position="22"/>
    </location>
</feature>